<dbReference type="RefSeq" id="WP_096740562.1">
    <property type="nucleotide sequence ID" value="NZ_CP023509.1"/>
</dbReference>
<dbReference type="Proteomes" id="UP000218628">
    <property type="component" value="Plasmid unnamed"/>
</dbReference>
<sequence length="502" mass="53469">MATLDYNEPTYGNFRRPISTGLGRFSGLATALIFGTAIITIITLQIAGLFAGLLAGLLSFLVLGTLCLKDRHGYTFAERTAERIIFMFAKFRKLNIFRSGPMGMTPSSNFRLPGVASSATTFDGNDSVGNPFSMVHLPSAGVFSVSLAVEPDGAAMVDQKDIDQWVANWGGFLAMMGREEEGLIGVSVTVETSPGSGLRLRHEIESSLSADASPVAAQMLTEAAKTYPTGVSETRAWVTFSFSAAARAGMRRRTPDEMISYFSSKISLWCSNLESTGAGTATPMISSEIAQIVRTAFDPASARLFDEAVYEGSRSEMSLSSAGPTTAIVEWPYYRHDSGVTVCWTMSNAPQGVVFSNVLQRLLEPNKSVARKRVTLLYRPVDSSMTATIAEQDVNTANARLTSTRNGSARLAADLAAAKSTAEDEAGGAGLTYFGLVVAATVEEPADMTDAVATVEQSLASSARIMLRRAWGAHDAVFAATLPLGVMLGRHALLPESVKSAL</sequence>
<dbReference type="AlphaFoldDB" id="A0A291DCR4"/>
<gene>
    <name evidence="2" type="ORF">CO690_00200</name>
</gene>
<keyword evidence="1" id="KW-0472">Membrane</keyword>
<protein>
    <recommendedName>
        <fullName evidence="4">Integral membrane protein</fullName>
    </recommendedName>
</protein>
<proteinExistence type="predicted"/>
<evidence type="ECO:0000256" key="1">
    <source>
        <dbReference type="SAM" id="Phobius"/>
    </source>
</evidence>
<name>A0A291DCR4_9MICC</name>
<feature type="transmembrane region" description="Helical" evidence="1">
    <location>
        <begin position="48"/>
        <end position="68"/>
    </location>
</feature>
<reference evidence="3" key="1">
    <citation type="submission" date="2017-09" db="EMBL/GenBank/DDBJ databases">
        <title>FDA dAtabase for Regulatory Grade micrObial Sequences (FDA-ARGOS): Supporting development and validation of Infectious Disease Dx tests.</title>
        <authorList>
            <person name="Minogue T."/>
            <person name="Wolcott M."/>
            <person name="Wasieloski L."/>
            <person name="Aguilar W."/>
            <person name="Moore D."/>
            <person name="Tallon L."/>
            <person name="Sadzewicz L."/>
            <person name="Ott S."/>
            <person name="Zhao X."/>
            <person name="Nagaraj S."/>
            <person name="Vavikolanu K."/>
            <person name="Aluvathingal J."/>
            <person name="Nadendla S."/>
            <person name="Sichtig H."/>
        </authorList>
    </citation>
    <scope>NUCLEOTIDE SEQUENCE [LARGE SCALE GENOMIC DNA]</scope>
    <source>
        <strain evidence="3">FDAARGOS_369</strain>
        <plasmid evidence="3">Plasmid unnamed</plasmid>
    </source>
</reference>
<dbReference type="EMBL" id="CP023509">
    <property type="protein sequence ID" value="ATF62170.1"/>
    <property type="molecule type" value="Genomic_DNA"/>
</dbReference>
<evidence type="ECO:0000313" key="2">
    <source>
        <dbReference type="EMBL" id="ATF62170.1"/>
    </source>
</evidence>
<dbReference type="InterPro" id="IPR049978">
    <property type="entry name" value="SCO6880-like"/>
</dbReference>
<evidence type="ECO:0008006" key="4">
    <source>
        <dbReference type="Google" id="ProtNLM"/>
    </source>
</evidence>
<evidence type="ECO:0000313" key="3">
    <source>
        <dbReference type="Proteomes" id="UP000218628"/>
    </source>
</evidence>
<keyword evidence="1" id="KW-0812">Transmembrane</keyword>
<organism evidence="2 3">
    <name type="scientific">Rothia mucilaginosa</name>
    <dbReference type="NCBI Taxonomy" id="43675"/>
    <lineage>
        <taxon>Bacteria</taxon>
        <taxon>Bacillati</taxon>
        <taxon>Actinomycetota</taxon>
        <taxon>Actinomycetes</taxon>
        <taxon>Micrococcales</taxon>
        <taxon>Micrococcaceae</taxon>
        <taxon>Rothia</taxon>
    </lineage>
</organism>
<keyword evidence="1" id="KW-1133">Transmembrane helix</keyword>
<accession>A0A291DCR4</accession>
<geneLocation type="plasmid" evidence="2">
    <name>unnamed</name>
</geneLocation>
<feature type="transmembrane region" description="Helical" evidence="1">
    <location>
        <begin position="21"/>
        <end position="42"/>
    </location>
</feature>
<dbReference type="NCBIfam" id="NF042935">
    <property type="entry name" value="SCO6880_fam"/>
    <property type="match status" value="1"/>
</dbReference>
<keyword evidence="2" id="KW-0614">Plasmid</keyword>